<dbReference type="EMBL" id="JAHUTI010000950">
    <property type="protein sequence ID" value="MED6232562.1"/>
    <property type="molecule type" value="Genomic_DNA"/>
</dbReference>
<name>A0ABU7A3B7_9TELE</name>
<keyword evidence="2" id="KW-1185">Reference proteome</keyword>
<comment type="caution">
    <text evidence="1">The sequence shown here is derived from an EMBL/GenBank/DDBJ whole genome shotgun (WGS) entry which is preliminary data.</text>
</comment>
<dbReference type="Proteomes" id="UP001345963">
    <property type="component" value="Unassembled WGS sequence"/>
</dbReference>
<protein>
    <submittedName>
        <fullName evidence="1">Uncharacterized protein</fullName>
    </submittedName>
</protein>
<evidence type="ECO:0000313" key="1">
    <source>
        <dbReference type="EMBL" id="MED6232562.1"/>
    </source>
</evidence>
<organism evidence="1 2">
    <name type="scientific">Ataeniobius toweri</name>
    <dbReference type="NCBI Taxonomy" id="208326"/>
    <lineage>
        <taxon>Eukaryota</taxon>
        <taxon>Metazoa</taxon>
        <taxon>Chordata</taxon>
        <taxon>Craniata</taxon>
        <taxon>Vertebrata</taxon>
        <taxon>Euteleostomi</taxon>
        <taxon>Actinopterygii</taxon>
        <taxon>Neopterygii</taxon>
        <taxon>Teleostei</taxon>
        <taxon>Neoteleostei</taxon>
        <taxon>Acanthomorphata</taxon>
        <taxon>Ovalentaria</taxon>
        <taxon>Atherinomorphae</taxon>
        <taxon>Cyprinodontiformes</taxon>
        <taxon>Goodeidae</taxon>
        <taxon>Ataeniobius</taxon>
    </lineage>
</organism>
<accession>A0ABU7A3B7</accession>
<evidence type="ECO:0000313" key="2">
    <source>
        <dbReference type="Proteomes" id="UP001345963"/>
    </source>
</evidence>
<gene>
    <name evidence="1" type="ORF">ATANTOWER_032389</name>
</gene>
<reference evidence="1 2" key="1">
    <citation type="submission" date="2021-07" db="EMBL/GenBank/DDBJ databases">
        <authorList>
            <person name="Palmer J.M."/>
        </authorList>
    </citation>
    <scope>NUCLEOTIDE SEQUENCE [LARGE SCALE GENOMIC DNA]</scope>
    <source>
        <strain evidence="1 2">AT_MEX2019</strain>
        <tissue evidence="1">Muscle</tissue>
    </source>
</reference>
<sequence>MLFSILTSVYKLIGFDCSLLVPPVTLPVLHVLFSLCKTCRFSVSGIKPPPCSSVQYLPLCHFIDFKNFWLTFKVLNGLALTYLSILVNIHKPLTSLWSTSKYILDVLKLKHRAFDVATPRQ</sequence>
<proteinExistence type="predicted"/>